<sequence length="237" mass="25129">MMVEGEVTEGEALVGGMVNAGAVFRRGALVERPAPRTARALHTHLLALKEHGFDAAPTPVRLTANGREQLTFIPGDVALPPFPRWVMTETALRSVGSLLRRLHETSAAISVDTCVEWPRALADPAGGTILCHNDVCPDNVVFRDGRAAALIDFDLAAPGRPQGHVDLVPVSGFGDRLFQQGLEDAGVPPPHEAVVDRLSGAEPFRHPPPLAACAEPPDHPLELLTQPLGARAESADG</sequence>
<feature type="domain" description="Aminoglycoside phosphotransferase" evidence="1">
    <location>
        <begin position="21"/>
        <end position="161"/>
    </location>
</feature>
<evidence type="ECO:0000313" key="2">
    <source>
        <dbReference type="EMBL" id="MBB5798762.1"/>
    </source>
</evidence>
<comment type="caution">
    <text evidence="2">The sequence shown here is derived from an EMBL/GenBank/DDBJ whole genome shotgun (WGS) entry which is preliminary data.</text>
</comment>
<evidence type="ECO:0000259" key="1">
    <source>
        <dbReference type="Pfam" id="PF01636"/>
    </source>
</evidence>
<gene>
    <name evidence="2" type="ORF">HDA41_006726</name>
</gene>
<dbReference type="Proteomes" id="UP000590647">
    <property type="component" value="Unassembled WGS sequence"/>
</dbReference>
<dbReference type="InterPro" id="IPR011009">
    <property type="entry name" value="Kinase-like_dom_sf"/>
</dbReference>
<dbReference type="SUPFAM" id="SSF56112">
    <property type="entry name" value="Protein kinase-like (PK-like)"/>
    <property type="match status" value="1"/>
</dbReference>
<keyword evidence="2" id="KW-0418">Kinase</keyword>
<dbReference type="AlphaFoldDB" id="A0A7W9LWQ0"/>
<accession>A0A7W9LWQ0</accession>
<keyword evidence="2" id="KW-0808">Transferase</keyword>
<organism evidence="2 3">
    <name type="scientific">Streptomyces caelestis</name>
    <dbReference type="NCBI Taxonomy" id="36816"/>
    <lineage>
        <taxon>Bacteria</taxon>
        <taxon>Bacillati</taxon>
        <taxon>Actinomycetota</taxon>
        <taxon>Actinomycetes</taxon>
        <taxon>Kitasatosporales</taxon>
        <taxon>Streptomycetaceae</taxon>
        <taxon>Streptomyces</taxon>
    </lineage>
</organism>
<name>A0A7W9LWQ0_9ACTN</name>
<dbReference type="GO" id="GO:0016301">
    <property type="term" value="F:kinase activity"/>
    <property type="evidence" value="ECO:0007669"/>
    <property type="project" value="UniProtKB-KW"/>
</dbReference>
<reference evidence="2 3" key="1">
    <citation type="submission" date="2020-08" db="EMBL/GenBank/DDBJ databases">
        <title>Sequencing the genomes of 1000 actinobacteria strains.</title>
        <authorList>
            <person name="Klenk H.-P."/>
        </authorList>
    </citation>
    <scope>NUCLEOTIDE SEQUENCE [LARGE SCALE GENOMIC DNA]</scope>
    <source>
        <strain evidence="2 3">DSM 40084</strain>
    </source>
</reference>
<dbReference type="Pfam" id="PF01636">
    <property type="entry name" value="APH"/>
    <property type="match status" value="1"/>
</dbReference>
<keyword evidence="3" id="KW-1185">Reference proteome</keyword>
<dbReference type="EMBL" id="JACHNE010000001">
    <property type="protein sequence ID" value="MBB5798762.1"/>
    <property type="molecule type" value="Genomic_DNA"/>
</dbReference>
<dbReference type="Gene3D" id="3.90.1200.10">
    <property type="match status" value="1"/>
</dbReference>
<protein>
    <submittedName>
        <fullName evidence="2">Aminoglycoside phosphotransferase (APT) family kinase protein</fullName>
    </submittedName>
</protein>
<dbReference type="InterPro" id="IPR002575">
    <property type="entry name" value="Aminoglycoside_PTrfase"/>
</dbReference>
<proteinExistence type="predicted"/>
<evidence type="ECO:0000313" key="3">
    <source>
        <dbReference type="Proteomes" id="UP000590647"/>
    </source>
</evidence>